<dbReference type="AlphaFoldDB" id="A0A101TN52"/>
<dbReference type="Proteomes" id="UP000053429">
    <property type="component" value="Unassembled WGS sequence"/>
</dbReference>
<evidence type="ECO:0000313" key="1">
    <source>
        <dbReference type="EMBL" id="KUN95390.1"/>
    </source>
</evidence>
<organism evidence="1 2">
    <name type="scientific">Streptomyces caeruleatus</name>
    <dbReference type="NCBI Taxonomy" id="661399"/>
    <lineage>
        <taxon>Bacteria</taxon>
        <taxon>Bacillati</taxon>
        <taxon>Actinomycetota</taxon>
        <taxon>Actinomycetes</taxon>
        <taxon>Kitasatosporales</taxon>
        <taxon>Streptomycetaceae</taxon>
        <taxon>Streptomyces</taxon>
    </lineage>
</organism>
<reference evidence="1 2" key="1">
    <citation type="submission" date="2015-10" db="EMBL/GenBank/DDBJ databases">
        <title>Draft genome sequence of Streptomyces caeruleatus NRRL B-24802, type strain for the species Streptomyces caeruleatus.</title>
        <authorList>
            <person name="Ruckert C."/>
            <person name="Winkler A."/>
            <person name="Kalinowski J."/>
            <person name="Kampfer P."/>
            <person name="Glaeser S."/>
        </authorList>
    </citation>
    <scope>NUCLEOTIDE SEQUENCE [LARGE SCALE GENOMIC DNA]</scope>
    <source>
        <strain evidence="1 2">NRRL B-24802</strain>
    </source>
</reference>
<keyword evidence="2" id="KW-1185">Reference proteome</keyword>
<protein>
    <submittedName>
        <fullName evidence="1">Uncharacterized protein</fullName>
    </submittedName>
</protein>
<name>A0A101TN52_9ACTN</name>
<dbReference type="STRING" id="661399.AQJ67_35970"/>
<dbReference type="EMBL" id="LMWY01000049">
    <property type="protein sequence ID" value="KUN95390.1"/>
    <property type="molecule type" value="Genomic_DNA"/>
</dbReference>
<sequence>MVTFVLGLVAAFGRDLLSQTRQDRREQVARQHEREKAVRDRREAFELEHLVEVNGLLRAAVDAFHDASSALRSYKEAQQAEALTPELRQQFNGAVEAFEAAHAAVLSQTGFILSDEIRAKAVEAASELNEAYEHELFAEEASFQSTPREAREAAYEALAARVREIYADREQHRELED</sequence>
<gene>
    <name evidence="1" type="ORF">AQJ67_35970</name>
</gene>
<accession>A0A101TN52</accession>
<evidence type="ECO:0000313" key="2">
    <source>
        <dbReference type="Proteomes" id="UP000053429"/>
    </source>
</evidence>
<proteinExistence type="predicted"/>
<comment type="caution">
    <text evidence="1">The sequence shown here is derived from an EMBL/GenBank/DDBJ whole genome shotgun (WGS) entry which is preliminary data.</text>
</comment>